<reference evidence="1" key="1">
    <citation type="submission" date="2022-08" db="UniProtKB">
        <authorList>
            <consortium name="EnsemblMetazoa"/>
        </authorList>
    </citation>
    <scope>IDENTIFICATION</scope>
    <source>
        <strain evidence="1">Dongola</strain>
    </source>
</reference>
<evidence type="ECO:0000313" key="1">
    <source>
        <dbReference type="EnsemblMetazoa" id="AARA014772-PA"/>
    </source>
</evidence>
<organism evidence="1 2">
    <name type="scientific">Anopheles arabiensis</name>
    <name type="common">Mosquito</name>
    <dbReference type="NCBI Taxonomy" id="7173"/>
    <lineage>
        <taxon>Eukaryota</taxon>
        <taxon>Metazoa</taxon>
        <taxon>Ecdysozoa</taxon>
        <taxon>Arthropoda</taxon>
        <taxon>Hexapoda</taxon>
        <taxon>Insecta</taxon>
        <taxon>Pterygota</taxon>
        <taxon>Neoptera</taxon>
        <taxon>Endopterygota</taxon>
        <taxon>Diptera</taxon>
        <taxon>Nematocera</taxon>
        <taxon>Culicoidea</taxon>
        <taxon>Culicidae</taxon>
        <taxon>Anophelinae</taxon>
        <taxon>Anopheles</taxon>
    </lineage>
</organism>
<dbReference type="EMBL" id="APCN01003579">
    <property type="status" value="NOT_ANNOTATED_CDS"/>
    <property type="molecule type" value="Genomic_DNA"/>
</dbReference>
<proteinExistence type="predicted"/>
<evidence type="ECO:0000313" key="2">
    <source>
        <dbReference type="Proteomes" id="UP000075840"/>
    </source>
</evidence>
<name>A0A182IH37_ANOAR</name>
<protein>
    <submittedName>
        <fullName evidence="1">Uncharacterized protein</fullName>
    </submittedName>
</protein>
<keyword evidence="2" id="KW-1185">Reference proteome</keyword>
<accession>A0A182IH37</accession>
<dbReference type="Proteomes" id="UP000075840">
    <property type="component" value="Unassembled WGS sequence"/>
</dbReference>
<dbReference type="AlphaFoldDB" id="A0A182IH37"/>
<sequence>MISRSLVLRLRFMHVIDSISF</sequence>
<dbReference type="EnsemblMetazoa" id="AARA014772-RA">
    <property type="protein sequence ID" value="AARA014772-PA"/>
    <property type="gene ID" value="AARA014772"/>
</dbReference>
<dbReference type="VEuPathDB" id="VectorBase:AARA014772"/>